<reference evidence="1 2" key="1">
    <citation type="submission" date="2021-03" db="EMBL/GenBank/DDBJ databases">
        <authorList>
            <person name="Kim M.K."/>
        </authorList>
    </citation>
    <scope>NUCLEOTIDE SEQUENCE [LARGE SCALE GENOMIC DNA]</scope>
    <source>
        <strain evidence="1 2">BT507</strain>
    </source>
</reference>
<comment type="caution">
    <text evidence="1">The sequence shown here is derived from an EMBL/GenBank/DDBJ whole genome shotgun (WGS) entry which is preliminary data.</text>
</comment>
<evidence type="ECO:0008006" key="3">
    <source>
        <dbReference type="Google" id="ProtNLM"/>
    </source>
</evidence>
<dbReference type="RefSeq" id="WP_208307258.1">
    <property type="nucleotide sequence ID" value="NZ_JAGETX010000004.1"/>
</dbReference>
<dbReference type="EMBL" id="JAGETX010000004">
    <property type="protein sequence ID" value="MBO3270740.1"/>
    <property type="molecule type" value="Genomic_DNA"/>
</dbReference>
<accession>A0ABS3TAR0</accession>
<protein>
    <recommendedName>
        <fullName evidence="3">HEPN AbiU2-like domain-containing protein</fullName>
    </recommendedName>
</protein>
<keyword evidence="2" id="KW-1185">Reference proteome</keyword>
<evidence type="ECO:0000313" key="2">
    <source>
        <dbReference type="Proteomes" id="UP000670527"/>
    </source>
</evidence>
<sequence>MPGTSLIGESDTSISRLLQSLETTFLEANVAMNLFKKHQETYSTGAYTIEQSDKFWQRLEEVYPSFQRLGQEKGLGGDKIDLNVREYVQQEQWDHGIAPRQFISSEIRIYANAFLFAFDSFYKALKILLECSARKNELAKPVAALETAFPDIVAIRNSAHHMEDRVRGLHGIHTKKSIPLVETLLDDNLISVKGVTVAAVIGTKYGNTLTDGRLAMIDVSEASMQKLQSIYQEVINCFEWSGTAYIVPRI</sequence>
<name>A0ABS3TAR0_9BACT</name>
<organism evidence="1 2">
    <name type="scientific">Hymenobacter defluvii</name>
    <dbReference type="NCBI Taxonomy" id="2054411"/>
    <lineage>
        <taxon>Bacteria</taxon>
        <taxon>Pseudomonadati</taxon>
        <taxon>Bacteroidota</taxon>
        <taxon>Cytophagia</taxon>
        <taxon>Cytophagales</taxon>
        <taxon>Hymenobacteraceae</taxon>
        <taxon>Hymenobacter</taxon>
    </lineage>
</organism>
<proteinExistence type="predicted"/>
<gene>
    <name evidence="1" type="ORF">J4D97_08780</name>
</gene>
<evidence type="ECO:0000313" key="1">
    <source>
        <dbReference type="EMBL" id="MBO3270740.1"/>
    </source>
</evidence>
<dbReference type="Proteomes" id="UP000670527">
    <property type="component" value="Unassembled WGS sequence"/>
</dbReference>